<comment type="caution">
    <text evidence="1">The sequence shown here is derived from an EMBL/GenBank/DDBJ whole genome shotgun (WGS) entry which is preliminary data.</text>
</comment>
<accession>A0ABQ8HF32</accession>
<keyword evidence="2" id="KW-1185">Reference proteome</keyword>
<dbReference type="Pfam" id="PF09187">
    <property type="entry name" value="RdDM_RDM1"/>
    <property type="match status" value="1"/>
</dbReference>
<dbReference type="PANTHER" id="PTHR36366">
    <property type="entry name" value="PROTEIN RDM1"/>
    <property type="match status" value="1"/>
</dbReference>
<dbReference type="SUPFAM" id="SSF109920">
    <property type="entry name" value="Hypothetical protein At3g22680"/>
    <property type="match status" value="1"/>
</dbReference>
<sequence length="194" mass="22638">MLLRYRPLKSDHLLVSDSETESDDLEGYFNSTQVRRWNSRDIYNEEKVKENDFDEGESIKDIKAETDEVIEDAKKYQEKMKKIPIPPTHKAPIAFNTWQELGKSISESYGQPLHYLTLKILKKWDESRIGTEEETKPMDTIIPPNKAETTIWVIEEFHRLCNSHARLAKPWLSDPTYHAFVDPIITDDVESDNA</sequence>
<proteinExistence type="predicted"/>
<organism evidence="1 2">
    <name type="scientific">Xanthoceras sorbifolium</name>
    <dbReference type="NCBI Taxonomy" id="99658"/>
    <lineage>
        <taxon>Eukaryota</taxon>
        <taxon>Viridiplantae</taxon>
        <taxon>Streptophyta</taxon>
        <taxon>Embryophyta</taxon>
        <taxon>Tracheophyta</taxon>
        <taxon>Spermatophyta</taxon>
        <taxon>Magnoliopsida</taxon>
        <taxon>eudicotyledons</taxon>
        <taxon>Gunneridae</taxon>
        <taxon>Pentapetalae</taxon>
        <taxon>rosids</taxon>
        <taxon>malvids</taxon>
        <taxon>Sapindales</taxon>
        <taxon>Sapindaceae</taxon>
        <taxon>Xanthoceroideae</taxon>
        <taxon>Xanthoceras</taxon>
    </lineage>
</organism>
<dbReference type="EMBL" id="JAFEMO010000011">
    <property type="protein sequence ID" value="KAH7557243.1"/>
    <property type="molecule type" value="Genomic_DNA"/>
</dbReference>
<evidence type="ECO:0000313" key="1">
    <source>
        <dbReference type="EMBL" id="KAH7557243.1"/>
    </source>
</evidence>
<gene>
    <name evidence="1" type="ORF">JRO89_XS11G0083600</name>
</gene>
<dbReference type="InterPro" id="IPR015270">
    <property type="entry name" value="RDM1_plant"/>
</dbReference>
<dbReference type="Gene3D" id="1.20.120.690">
    <property type="entry name" value="RDM1 protein domain"/>
    <property type="match status" value="1"/>
</dbReference>
<evidence type="ECO:0000313" key="2">
    <source>
        <dbReference type="Proteomes" id="UP000827721"/>
    </source>
</evidence>
<dbReference type="InterPro" id="IPR036319">
    <property type="entry name" value="RDM1_sf"/>
</dbReference>
<protein>
    <submittedName>
        <fullName evidence="1">Uncharacterized protein</fullName>
    </submittedName>
</protein>
<name>A0ABQ8HF32_9ROSI</name>
<dbReference type="PANTHER" id="PTHR36366:SF3">
    <property type="entry name" value="PROTEIN RDM1"/>
    <property type="match status" value="1"/>
</dbReference>
<reference evidence="1 2" key="1">
    <citation type="submission" date="2021-02" db="EMBL/GenBank/DDBJ databases">
        <title>Plant Genome Project.</title>
        <authorList>
            <person name="Zhang R.-G."/>
        </authorList>
    </citation>
    <scope>NUCLEOTIDE SEQUENCE [LARGE SCALE GENOMIC DNA]</scope>
    <source>
        <tissue evidence="1">Leaves</tissue>
    </source>
</reference>
<dbReference type="Proteomes" id="UP000827721">
    <property type="component" value="Unassembled WGS sequence"/>
</dbReference>